<evidence type="ECO:0000313" key="6">
    <source>
        <dbReference type="Proteomes" id="UP000663866"/>
    </source>
</evidence>
<dbReference type="Proteomes" id="UP000663856">
    <property type="component" value="Unassembled WGS sequence"/>
</dbReference>
<comment type="caution">
    <text evidence="2">The sequence shown here is derived from an EMBL/GenBank/DDBJ whole genome shotgun (WGS) entry which is preliminary data.</text>
</comment>
<dbReference type="EMBL" id="CAJNRG010003913">
    <property type="protein sequence ID" value="CAF2061591.1"/>
    <property type="molecule type" value="Genomic_DNA"/>
</dbReference>
<evidence type="ECO:0000313" key="5">
    <source>
        <dbReference type="Proteomes" id="UP000663856"/>
    </source>
</evidence>
<dbReference type="EMBL" id="CAJOBG010005264">
    <property type="protein sequence ID" value="CAF4145971.1"/>
    <property type="molecule type" value="Genomic_DNA"/>
</dbReference>
<dbReference type="AlphaFoldDB" id="A0A816SX33"/>
<dbReference type="EMBL" id="CAJNRF010007064">
    <property type="protein sequence ID" value="CAF2088380.1"/>
    <property type="molecule type" value="Genomic_DNA"/>
</dbReference>
<gene>
    <name evidence="3" type="ORF">OVN521_LOCUS23332</name>
    <name evidence="4" type="ORF">UXM345_LOCUS30927</name>
    <name evidence="2" type="ORF">WKI299_LOCUS17669</name>
    <name evidence="1" type="ORF">XDN619_LOCUS10668</name>
</gene>
<accession>A0A816SX33</accession>
<evidence type="ECO:0000313" key="3">
    <source>
        <dbReference type="EMBL" id="CAF4145971.1"/>
    </source>
</evidence>
<organism evidence="2 5">
    <name type="scientific">Rotaria magnacalcarata</name>
    <dbReference type="NCBI Taxonomy" id="392030"/>
    <lineage>
        <taxon>Eukaryota</taxon>
        <taxon>Metazoa</taxon>
        <taxon>Spiralia</taxon>
        <taxon>Gnathifera</taxon>
        <taxon>Rotifera</taxon>
        <taxon>Eurotatoria</taxon>
        <taxon>Bdelloidea</taxon>
        <taxon>Philodinida</taxon>
        <taxon>Philodinidae</taxon>
        <taxon>Rotaria</taxon>
    </lineage>
</organism>
<dbReference type="Proteomes" id="UP000663887">
    <property type="component" value="Unassembled WGS sequence"/>
</dbReference>
<evidence type="ECO:0000313" key="4">
    <source>
        <dbReference type="EMBL" id="CAF4254591.1"/>
    </source>
</evidence>
<evidence type="ECO:0000313" key="1">
    <source>
        <dbReference type="EMBL" id="CAF2061591.1"/>
    </source>
</evidence>
<dbReference type="EMBL" id="CAJOBF010008387">
    <property type="protein sequence ID" value="CAF4254591.1"/>
    <property type="molecule type" value="Genomic_DNA"/>
</dbReference>
<dbReference type="Proteomes" id="UP000663842">
    <property type="component" value="Unassembled WGS sequence"/>
</dbReference>
<dbReference type="Proteomes" id="UP000663866">
    <property type="component" value="Unassembled WGS sequence"/>
</dbReference>
<proteinExistence type="predicted"/>
<reference evidence="2" key="1">
    <citation type="submission" date="2021-02" db="EMBL/GenBank/DDBJ databases">
        <authorList>
            <person name="Nowell W R."/>
        </authorList>
    </citation>
    <scope>NUCLEOTIDE SEQUENCE</scope>
</reference>
<name>A0A816SX33_9BILA</name>
<evidence type="ECO:0000313" key="2">
    <source>
        <dbReference type="EMBL" id="CAF2088380.1"/>
    </source>
</evidence>
<protein>
    <submittedName>
        <fullName evidence="2">Uncharacterized protein</fullName>
    </submittedName>
</protein>
<sequence>MVETTVQLKDDLELRKGFETCLPEGLPDSITALDWANFISGANAILSQYDPHQIFSGTFLAGLAGFLSPISHEITRQKLHDAGMNLLGYVEAWNAGYFWPKNMRVYFHEDKVSVSKINTEHMGKMIWRQICRLGTGDYKRFLVVHIMGPPTYQS</sequence>
<keyword evidence="6" id="KW-1185">Reference proteome</keyword>